<dbReference type="RefSeq" id="XP_024375080.1">
    <property type="nucleotide sequence ID" value="XM_024519312.2"/>
</dbReference>
<dbReference type="GeneID" id="112282097"/>
<organism evidence="2">
    <name type="scientific">Physcomitrium patens</name>
    <name type="common">Spreading-leaved earth moss</name>
    <name type="synonym">Physcomitrella patens</name>
    <dbReference type="NCBI Taxonomy" id="3218"/>
    <lineage>
        <taxon>Eukaryota</taxon>
        <taxon>Viridiplantae</taxon>
        <taxon>Streptophyta</taxon>
        <taxon>Embryophyta</taxon>
        <taxon>Bryophyta</taxon>
        <taxon>Bryophytina</taxon>
        <taxon>Bryopsida</taxon>
        <taxon>Funariidae</taxon>
        <taxon>Funariales</taxon>
        <taxon>Funariaceae</taxon>
        <taxon>Physcomitrium</taxon>
    </lineage>
</organism>
<dbReference type="EnsemblPlants" id="Pp3c5_18880V3.1">
    <property type="protein sequence ID" value="Pp3c5_18880V3.1"/>
    <property type="gene ID" value="Pp3c5_18880"/>
</dbReference>
<evidence type="ECO:0000313" key="2">
    <source>
        <dbReference type="EMBL" id="PNR54191.1"/>
    </source>
</evidence>
<evidence type="ECO:0000256" key="1">
    <source>
        <dbReference type="SAM" id="MobiDB-lite"/>
    </source>
</evidence>
<feature type="compositionally biased region" description="Basic and acidic residues" evidence="1">
    <location>
        <begin position="267"/>
        <end position="284"/>
    </location>
</feature>
<dbReference type="RefSeq" id="XP_024375081.1">
    <property type="nucleotide sequence ID" value="XM_024519313.2"/>
</dbReference>
<dbReference type="PANTHER" id="PTHR38357:SF1">
    <property type="entry name" value="EXPRESSED PROTEIN"/>
    <property type="match status" value="1"/>
</dbReference>
<proteinExistence type="predicted"/>
<sequence length="320" mass="35216">MLCEGARQDCIGLRLSGFMAMATFAGVSMSVGASGRSIVREDWGDRVVLSVFNQRLRGGGKHAISSSSMNGCGLSASRRTAMDACSRSSGNKSASAHLYARDRVIDFGKNKGSMLGTLSSRYLRWMTKNLRGTIYSEWADYAQEVLDDPLYLDRIEWEKVEKLLVHSHDLAKLSNNKDALAPARIYGWDLDNEAAWSKVDFALLGTTKGGKIPRVPIEKKPKPKVVTKSPGLPRKKSATSRLSKVNNKWASTPVVEGTPVGGSGGSLRDELDRRRQARRERLSAQREALLSNSSDMKEQDTKFPGRGGILSKLQEKKPQQ</sequence>
<dbReference type="STRING" id="3218.A0A2K1KK82"/>
<reference evidence="2 4" key="1">
    <citation type="journal article" date="2008" name="Science">
        <title>The Physcomitrella genome reveals evolutionary insights into the conquest of land by plants.</title>
        <authorList>
            <person name="Rensing S."/>
            <person name="Lang D."/>
            <person name="Zimmer A."/>
            <person name="Terry A."/>
            <person name="Salamov A."/>
            <person name="Shapiro H."/>
            <person name="Nishiyama T."/>
            <person name="Perroud P.-F."/>
            <person name="Lindquist E."/>
            <person name="Kamisugi Y."/>
            <person name="Tanahashi T."/>
            <person name="Sakakibara K."/>
            <person name="Fujita T."/>
            <person name="Oishi K."/>
            <person name="Shin-I T."/>
            <person name="Kuroki Y."/>
            <person name="Toyoda A."/>
            <person name="Suzuki Y."/>
            <person name="Hashimoto A."/>
            <person name="Yamaguchi K."/>
            <person name="Sugano A."/>
            <person name="Kohara Y."/>
            <person name="Fujiyama A."/>
            <person name="Anterola A."/>
            <person name="Aoki S."/>
            <person name="Ashton N."/>
            <person name="Barbazuk W.B."/>
            <person name="Barker E."/>
            <person name="Bennetzen J."/>
            <person name="Bezanilla M."/>
            <person name="Blankenship R."/>
            <person name="Cho S.H."/>
            <person name="Dutcher S."/>
            <person name="Estelle M."/>
            <person name="Fawcett J.A."/>
            <person name="Gundlach H."/>
            <person name="Hanada K."/>
            <person name="Heyl A."/>
            <person name="Hicks K.A."/>
            <person name="Hugh J."/>
            <person name="Lohr M."/>
            <person name="Mayer K."/>
            <person name="Melkozernov A."/>
            <person name="Murata T."/>
            <person name="Nelson D."/>
            <person name="Pils B."/>
            <person name="Prigge M."/>
            <person name="Reiss B."/>
            <person name="Renner T."/>
            <person name="Rombauts S."/>
            <person name="Rushton P."/>
            <person name="Sanderfoot A."/>
            <person name="Schween G."/>
            <person name="Shiu S.-H."/>
            <person name="Stueber K."/>
            <person name="Theodoulou F.L."/>
            <person name="Tu H."/>
            <person name="Van de Peer Y."/>
            <person name="Verrier P.J."/>
            <person name="Waters E."/>
            <person name="Wood A."/>
            <person name="Yang L."/>
            <person name="Cove D."/>
            <person name="Cuming A."/>
            <person name="Hasebe M."/>
            <person name="Lucas S."/>
            <person name="Mishler D.B."/>
            <person name="Reski R."/>
            <person name="Grigoriev I."/>
            <person name="Quatrano R.S."/>
            <person name="Boore J.L."/>
        </authorList>
    </citation>
    <scope>NUCLEOTIDE SEQUENCE [LARGE SCALE GENOMIC DNA]</scope>
    <source>
        <strain evidence="3 4">cv. Gransden 2004</strain>
    </source>
</reference>
<dbReference type="Gramene" id="Pp3c5_18880V3.1">
    <property type="protein sequence ID" value="Pp3c5_18880V3.1"/>
    <property type="gene ID" value="Pp3c5_18880"/>
</dbReference>
<dbReference type="OrthoDB" id="1897217at2759"/>
<dbReference type="EnsemblPlants" id="Pp3c5_18880V3.3">
    <property type="protein sequence ID" value="Pp3c5_18880V3.3"/>
    <property type="gene ID" value="Pp3c5_18880"/>
</dbReference>
<dbReference type="PANTHER" id="PTHR38357">
    <property type="entry name" value="EXPRESSED PROTEIN"/>
    <property type="match status" value="1"/>
</dbReference>
<keyword evidence="4" id="KW-1185">Reference proteome</keyword>
<dbReference type="EMBL" id="ABEU02000005">
    <property type="protein sequence ID" value="PNR54191.1"/>
    <property type="molecule type" value="Genomic_DNA"/>
</dbReference>
<feature type="region of interest" description="Disordered" evidence="1">
    <location>
        <begin position="212"/>
        <end position="320"/>
    </location>
</feature>
<dbReference type="KEGG" id="ppp:112282097"/>
<name>A0A2K1KK82_PHYPA</name>
<dbReference type="Gramene" id="Pp3c5_18880V3.3">
    <property type="protein sequence ID" value="Pp3c5_18880V3.3"/>
    <property type="gene ID" value="Pp3c5_18880"/>
</dbReference>
<reference evidence="2 4" key="2">
    <citation type="journal article" date="2018" name="Plant J.">
        <title>The Physcomitrella patens chromosome-scale assembly reveals moss genome structure and evolution.</title>
        <authorList>
            <person name="Lang D."/>
            <person name="Ullrich K.K."/>
            <person name="Murat F."/>
            <person name="Fuchs J."/>
            <person name="Jenkins J."/>
            <person name="Haas F.B."/>
            <person name="Piednoel M."/>
            <person name="Gundlach H."/>
            <person name="Van Bel M."/>
            <person name="Meyberg R."/>
            <person name="Vives C."/>
            <person name="Morata J."/>
            <person name="Symeonidi A."/>
            <person name="Hiss M."/>
            <person name="Muchero W."/>
            <person name="Kamisugi Y."/>
            <person name="Saleh O."/>
            <person name="Blanc G."/>
            <person name="Decker E.L."/>
            <person name="van Gessel N."/>
            <person name="Grimwood J."/>
            <person name="Hayes R.D."/>
            <person name="Graham S.W."/>
            <person name="Gunter L.E."/>
            <person name="McDaniel S.F."/>
            <person name="Hoernstein S.N.W."/>
            <person name="Larsson A."/>
            <person name="Li F.W."/>
            <person name="Perroud P.F."/>
            <person name="Phillips J."/>
            <person name="Ranjan P."/>
            <person name="Rokshar D.S."/>
            <person name="Rothfels C.J."/>
            <person name="Schneider L."/>
            <person name="Shu S."/>
            <person name="Stevenson D.W."/>
            <person name="Thummler F."/>
            <person name="Tillich M."/>
            <person name="Villarreal Aguilar J.C."/>
            <person name="Widiez T."/>
            <person name="Wong G.K."/>
            <person name="Wymore A."/>
            <person name="Zhang Y."/>
            <person name="Zimmer A.D."/>
            <person name="Quatrano R.S."/>
            <person name="Mayer K.F.X."/>
            <person name="Goodstein D."/>
            <person name="Casacuberta J.M."/>
            <person name="Vandepoele K."/>
            <person name="Reski R."/>
            <person name="Cuming A.C."/>
            <person name="Tuskan G.A."/>
            <person name="Maumus F."/>
            <person name="Salse J."/>
            <person name="Schmutz J."/>
            <person name="Rensing S.A."/>
        </authorList>
    </citation>
    <scope>NUCLEOTIDE SEQUENCE [LARGE SCALE GENOMIC DNA]</scope>
    <source>
        <strain evidence="3 4">cv. Gransden 2004</strain>
    </source>
</reference>
<feature type="compositionally biased region" description="Polar residues" evidence="1">
    <location>
        <begin position="239"/>
        <end position="250"/>
    </location>
</feature>
<dbReference type="PaxDb" id="3218-PP1S377_46V6.1"/>
<evidence type="ECO:0000313" key="4">
    <source>
        <dbReference type="Proteomes" id="UP000006727"/>
    </source>
</evidence>
<dbReference type="Gramene" id="Pp3c5_18880V3.2">
    <property type="protein sequence ID" value="Pp3c5_18880V3.2"/>
    <property type="gene ID" value="Pp3c5_18880"/>
</dbReference>
<protein>
    <submittedName>
        <fullName evidence="2 3">Uncharacterized protein</fullName>
    </submittedName>
</protein>
<dbReference type="OMA" id="TIYSEWA"/>
<dbReference type="AlphaFoldDB" id="A0A2K1KK82"/>
<evidence type="ECO:0000313" key="3">
    <source>
        <dbReference type="EnsemblPlants" id="Pp3c5_18880V3.1"/>
    </source>
</evidence>
<accession>A0A2K1KK82</accession>
<dbReference type="EnsemblPlants" id="Pp3c5_18880V3.2">
    <property type="protein sequence ID" value="Pp3c5_18880V3.2"/>
    <property type="gene ID" value="Pp3c5_18880"/>
</dbReference>
<reference evidence="3" key="3">
    <citation type="submission" date="2020-12" db="UniProtKB">
        <authorList>
            <consortium name="EnsemblPlants"/>
        </authorList>
    </citation>
    <scope>IDENTIFICATION</scope>
</reference>
<dbReference type="Proteomes" id="UP000006727">
    <property type="component" value="Chromosome 5"/>
</dbReference>
<gene>
    <name evidence="3" type="primary">LOC112282097</name>
    <name evidence="2" type="ORF">PHYPA_007868</name>
</gene>